<sequence length="105" mass="11847">MARTFTTQGEVNSPKIQKYFQQVAQFKEKLAVAGPDVGSSQDWTSERFHEVLKWESQTSMGAFPNNMQVEWEQEMATMEADEDPDEIRNIADEQAGHTPHVAGMG</sequence>
<evidence type="ECO:0000313" key="1">
    <source>
        <dbReference type="EMBL" id="KKK24837.1"/>
    </source>
</evidence>
<name>A0A0F8XMT9_9EURO</name>
<organism evidence="1 2">
    <name type="scientific">Aspergillus ochraceoroseus</name>
    <dbReference type="NCBI Taxonomy" id="138278"/>
    <lineage>
        <taxon>Eukaryota</taxon>
        <taxon>Fungi</taxon>
        <taxon>Dikarya</taxon>
        <taxon>Ascomycota</taxon>
        <taxon>Pezizomycotina</taxon>
        <taxon>Eurotiomycetes</taxon>
        <taxon>Eurotiomycetidae</taxon>
        <taxon>Eurotiales</taxon>
        <taxon>Aspergillaceae</taxon>
        <taxon>Aspergillus</taxon>
        <taxon>Aspergillus subgen. Nidulantes</taxon>
    </lineage>
</organism>
<gene>
    <name evidence="1" type="ORF">AOCH_007374</name>
</gene>
<dbReference type="EMBL" id="JYKN01000315">
    <property type="protein sequence ID" value="KKK24837.1"/>
    <property type="molecule type" value="Genomic_DNA"/>
</dbReference>
<dbReference type="Proteomes" id="UP000034947">
    <property type="component" value="Unassembled WGS sequence"/>
</dbReference>
<dbReference type="VEuPathDB" id="FungiDB:P175DRAFT_0532676"/>
<proteinExistence type="predicted"/>
<dbReference type="AlphaFoldDB" id="A0A0F8XMT9"/>
<dbReference type="OrthoDB" id="4510400at2759"/>
<accession>A0A0F8XMT9</accession>
<comment type="caution">
    <text evidence="1">The sequence shown here is derived from an EMBL/GenBank/DDBJ whole genome shotgun (WGS) entry which is preliminary data.</text>
</comment>
<keyword evidence="2" id="KW-1185">Reference proteome</keyword>
<protein>
    <submittedName>
        <fullName evidence="1">Uncharacterized protein</fullName>
    </submittedName>
</protein>
<evidence type="ECO:0000313" key="2">
    <source>
        <dbReference type="Proteomes" id="UP000034947"/>
    </source>
</evidence>
<reference evidence="1 2" key="1">
    <citation type="submission" date="2015-02" db="EMBL/GenBank/DDBJ databases">
        <title>Draft Genome Sequences of Two Closely-Related Aflatoxigenic Aspergillus Species Obtained from the Cote d'Ivoire.</title>
        <authorList>
            <person name="Moore G.G."/>
            <person name="Beltz S.B."/>
            <person name="Mack B.M."/>
        </authorList>
    </citation>
    <scope>NUCLEOTIDE SEQUENCE [LARGE SCALE GENOMIC DNA]</scope>
    <source>
        <strain evidence="1 2">SRRC1432</strain>
    </source>
</reference>